<feature type="transmembrane region" description="Helical" evidence="1">
    <location>
        <begin position="118"/>
        <end position="137"/>
    </location>
</feature>
<proteinExistence type="predicted"/>
<evidence type="ECO:0000256" key="1">
    <source>
        <dbReference type="SAM" id="Phobius"/>
    </source>
</evidence>
<dbReference type="PANTHER" id="PTHR32063:SF0">
    <property type="entry name" value="SWARMING MOTILITY PROTEIN SWRC"/>
    <property type="match status" value="1"/>
</dbReference>
<dbReference type="SUPFAM" id="SSF82866">
    <property type="entry name" value="Multidrug efflux transporter AcrB transmembrane domain"/>
    <property type="match status" value="2"/>
</dbReference>
<dbReference type="PANTHER" id="PTHR32063">
    <property type="match status" value="1"/>
</dbReference>
<dbReference type="Gene3D" id="3.30.70.1320">
    <property type="entry name" value="Multidrug efflux transporter AcrB pore domain like"/>
    <property type="match status" value="1"/>
</dbReference>
<organism evidence="2 3">
    <name type="scientific">Candidatus Tanganyikabacteria bacterium</name>
    <dbReference type="NCBI Taxonomy" id="2961651"/>
    <lineage>
        <taxon>Bacteria</taxon>
        <taxon>Bacillati</taxon>
        <taxon>Candidatus Sericytochromatia</taxon>
        <taxon>Candidatus Tanganyikabacteria</taxon>
    </lineage>
</organism>
<protein>
    <submittedName>
        <fullName evidence="2">Efflux RND transporter permease subunit</fullName>
    </submittedName>
</protein>
<dbReference type="SUPFAM" id="SSF82693">
    <property type="entry name" value="Multidrug efflux transporter AcrB pore domain, PN1, PN2, PC1 and PC2 subdomains"/>
    <property type="match status" value="1"/>
</dbReference>
<feature type="transmembrane region" description="Helical" evidence="1">
    <location>
        <begin position="287"/>
        <end position="306"/>
    </location>
</feature>
<dbReference type="GO" id="GO:0042910">
    <property type="term" value="F:xenobiotic transmembrane transporter activity"/>
    <property type="evidence" value="ECO:0007669"/>
    <property type="project" value="TreeGrafter"/>
</dbReference>
<keyword evidence="1" id="KW-1133">Transmembrane helix</keyword>
<gene>
    <name evidence="2" type="ORF">FJZ00_09750</name>
</gene>
<accession>A0A937X6X0</accession>
<dbReference type="SUPFAM" id="SSF82714">
    <property type="entry name" value="Multidrug efflux transporter AcrB TolC docking domain, DN and DC subdomains"/>
    <property type="match status" value="1"/>
</dbReference>
<dbReference type="EMBL" id="VGJX01000571">
    <property type="protein sequence ID" value="MBM3275427.1"/>
    <property type="molecule type" value="Genomic_DNA"/>
</dbReference>
<dbReference type="Gene3D" id="3.30.70.1430">
    <property type="entry name" value="Multidrug efflux transporter AcrB pore domain"/>
    <property type="match status" value="1"/>
</dbReference>
<feature type="transmembrane region" description="Helical" evidence="1">
    <location>
        <begin position="650"/>
        <end position="671"/>
    </location>
</feature>
<feature type="non-terminal residue" evidence="2">
    <location>
        <position position="1"/>
    </location>
</feature>
<feature type="transmembrane region" description="Helical" evidence="1">
    <location>
        <begin position="92"/>
        <end position="112"/>
    </location>
</feature>
<name>A0A937X6X0_9BACT</name>
<comment type="caution">
    <text evidence="2">The sequence shown here is derived from an EMBL/GenBank/DDBJ whole genome shotgun (WGS) entry which is preliminary data.</text>
</comment>
<dbReference type="InterPro" id="IPR027463">
    <property type="entry name" value="AcrB_DN_DC_subdom"/>
</dbReference>
<keyword evidence="1" id="KW-0812">Transmembrane</keyword>
<feature type="non-terminal residue" evidence="2">
    <location>
        <position position="677"/>
    </location>
</feature>
<feature type="transmembrane region" description="Helical" evidence="1">
    <location>
        <begin position="625"/>
        <end position="644"/>
    </location>
</feature>
<dbReference type="Pfam" id="PF00873">
    <property type="entry name" value="ACR_tran"/>
    <property type="match status" value="1"/>
</dbReference>
<dbReference type="PRINTS" id="PR00702">
    <property type="entry name" value="ACRIFLAVINRP"/>
</dbReference>
<evidence type="ECO:0000313" key="3">
    <source>
        <dbReference type="Proteomes" id="UP000703893"/>
    </source>
</evidence>
<dbReference type="AlphaFoldDB" id="A0A937X6X0"/>
<keyword evidence="1" id="KW-0472">Membrane</keyword>
<dbReference type="Proteomes" id="UP000703893">
    <property type="component" value="Unassembled WGS sequence"/>
</dbReference>
<dbReference type="Gene3D" id="3.30.70.1440">
    <property type="entry name" value="Multidrug efflux transporter AcrB pore domain"/>
    <property type="match status" value="1"/>
</dbReference>
<evidence type="ECO:0000313" key="2">
    <source>
        <dbReference type="EMBL" id="MBM3275427.1"/>
    </source>
</evidence>
<dbReference type="InterPro" id="IPR001036">
    <property type="entry name" value="Acrflvin-R"/>
</dbReference>
<dbReference type="Gene3D" id="1.20.1640.10">
    <property type="entry name" value="Multidrug efflux transporter AcrB transmembrane domain"/>
    <property type="match status" value="2"/>
</dbReference>
<feature type="transmembrane region" description="Helical" evidence="1">
    <location>
        <begin position="189"/>
        <end position="209"/>
    </location>
</feature>
<dbReference type="Gene3D" id="3.30.2090.10">
    <property type="entry name" value="Multidrug efflux transporter AcrB TolC docking domain, DN and DC subdomains"/>
    <property type="match status" value="2"/>
</dbReference>
<sequence>EQTPVTTRNGRPILVRDLATVVDGYADLRSTVLVGGVPSLQLRVNKQTGTNTVQVAEGIVRAVAAMDRDLRGVRVVVTNDTSRFIRRAMDHLAHDLLYGSILAFGVILFFLGNLRSTLIVATAIPVSVVATFLPLYFQGFSLNTMSLGGLALGVGRLVDDSIVVIENIFRHRKMGKSAAQAALDGTRQVSLAIVASTLTTVAVFVPLVFLAGMSGVLFSQLAFVVAFALLCSLVVAQGLVPMLCARFLADPAPPRFAPVRALHGATGRFSDALMRVYEAALRGALRSGWAVLAVALVLTVGSAALLPRVGSEFMPQADEGEVRISGEAAPGTTLEELTRKFEAVERIVRDRVPERILTIAELGGATGFRPAAGNTGSLRLLLTPVHERARSSEEIAQALRRELDRLPGLRCRVQASGGSILNRLLTGGGGDGGRIAVQIRGHDLTVASRLAEAVQNVMNATPGVANVRLNRDIGSPEVSVSVDRMRAAAVGVSAAQVARALEAAVLGLRATALREQGDEIPVIVRLRETDRSSLDQVLATPLQIPGGRVIRLGDVVTVGAGVGPSRIDRDNQERIIAVTGEPEGRDVGGIVARLQQNLGEIAVPTDFQVVVQGDWEEQQKAFRDLTIALVMALLLILLIMVAQFESIRAPFAILLSVPASITGVVVALLATGTTLNV</sequence>
<dbReference type="GO" id="GO:0005886">
    <property type="term" value="C:plasma membrane"/>
    <property type="evidence" value="ECO:0007669"/>
    <property type="project" value="TreeGrafter"/>
</dbReference>
<feature type="transmembrane region" description="Helical" evidence="1">
    <location>
        <begin position="221"/>
        <end position="249"/>
    </location>
</feature>
<reference evidence="2 3" key="1">
    <citation type="submission" date="2019-03" db="EMBL/GenBank/DDBJ databases">
        <title>Lake Tanganyika Metagenome-Assembled Genomes (MAGs).</title>
        <authorList>
            <person name="Tran P."/>
        </authorList>
    </citation>
    <scope>NUCLEOTIDE SEQUENCE [LARGE SCALE GENOMIC DNA]</scope>
    <source>
        <strain evidence="2">K_DeepCast_65m_m2_236</strain>
    </source>
</reference>